<accession>A0A5B7HTU8</accession>
<dbReference type="Proteomes" id="UP000324222">
    <property type="component" value="Unassembled WGS sequence"/>
</dbReference>
<sequence length="49" mass="5619">MHVFRFPPPVISDAGVRRRVPEVTWCGAGWDRHEGRRGRMMGSEASHDE</sequence>
<protein>
    <submittedName>
        <fullName evidence="1">Uncharacterized protein</fullName>
    </submittedName>
</protein>
<evidence type="ECO:0000313" key="2">
    <source>
        <dbReference type="Proteomes" id="UP000324222"/>
    </source>
</evidence>
<organism evidence="1 2">
    <name type="scientific">Portunus trituberculatus</name>
    <name type="common">Swimming crab</name>
    <name type="synonym">Neptunus trituberculatus</name>
    <dbReference type="NCBI Taxonomy" id="210409"/>
    <lineage>
        <taxon>Eukaryota</taxon>
        <taxon>Metazoa</taxon>
        <taxon>Ecdysozoa</taxon>
        <taxon>Arthropoda</taxon>
        <taxon>Crustacea</taxon>
        <taxon>Multicrustacea</taxon>
        <taxon>Malacostraca</taxon>
        <taxon>Eumalacostraca</taxon>
        <taxon>Eucarida</taxon>
        <taxon>Decapoda</taxon>
        <taxon>Pleocyemata</taxon>
        <taxon>Brachyura</taxon>
        <taxon>Eubrachyura</taxon>
        <taxon>Portunoidea</taxon>
        <taxon>Portunidae</taxon>
        <taxon>Portuninae</taxon>
        <taxon>Portunus</taxon>
    </lineage>
</organism>
<evidence type="ECO:0000313" key="1">
    <source>
        <dbReference type="EMBL" id="MPC76441.1"/>
    </source>
</evidence>
<comment type="caution">
    <text evidence="1">The sequence shown here is derived from an EMBL/GenBank/DDBJ whole genome shotgun (WGS) entry which is preliminary data.</text>
</comment>
<name>A0A5B7HTU8_PORTR</name>
<proteinExistence type="predicted"/>
<keyword evidence="2" id="KW-1185">Reference proteome</keyword>
<dbReference type="EMBL" id="VSRR010043356">
    <property type="protein sequence ID" value="MPC76441.1"/>
    <property type="molecule type" value="Genomic_DNA"/>
</dbReference>
<dbReference type="AlphaFoldDB" id="A0A5B7HTU8"/>
<reference evidence="1 2" key="1">
    <citation type="submission" date="2019-05" db="EMBL/GenBank/DDBJ databases">
        <title>Another draft genome of Portunus trituberculatus and its Hox gene families provides insights of decapod evolution.</title>
        <authorList>
            <person name="Jeong J.-H."/>
            <person name="Song I."/>
            <person name="Kim S."/>
            <person name="Choi T."/>
            <person name="Kim D."/>
            <person name="Ryu S."/>
            <person name="Kim W."/>
        </authorList>
    </citation>
    <scope>NUCLEOTIDE SEQUENCE [LARGE SCALE GENOMIC DNA]</scope>
    <source>
        <tissue evidence="1">Muscle</tissue>
    </source>
</reference>
<gene>
    <name evidence="1" type="ORF">E2C01_070852</name>
</gene>